<proteinExistence type="predicted"/>
<name>A0ABP6XGE2_9ACTN</name>
<organism evidence="1 2">
    <name type="scientific">Microlunatus spumicola</name>
    <dbReference type="NCBI Taxonomy" id="81499"/>
    <lineage>
        <taxon>Bacteria</taxon>
        <taxon>Bacillati</taxon>
        <taxon>Actinomycetota</taxon>
        <taxon>Actinomycetes</taxon>
        <taxon>Propionibacteriales</taxon>
        <taxon>Propionibacteriaceae</taxon>
        <taxon>Microlunatus</taxon>
    </lineage>
</organism>
<reference evidence="2" key="1">
    <citation type="journal article" date="2019" name="Int. J. Syst. Evol. Microbiol.">
        <title>The Global Catalogue of Microorganisms (GCM) 10K type strain sequencing project: providing services to taxonomists for standard genome sequencing and annotation.</title>
        <authorList>
            <consortium name="The Broad Institute Genomics Platform"/>
            <consortium name="The Broad Institute Genome Sequencing Center for Infectious Disease"/>
            <person name="Wu L."/>
            <person name="Ma J."/>
        </authorList>
    </citation>
    <scope>NUCLEOTIDE SEQUENCE [LARGE SCALE GENOMIC DNA]</scope>
    <source>
        <strain evidence="2">JCM 16540</strain>
    </source>
</reference>
<dbReference type="Proteomes" id="UP001500767">
    <property type="component" value="Unassembled WGS sequence"/>
</dbReference>
<evidence type="ECO:0000313" key="1">
    <source>
        <dbReference type="EMBL" id="GAA3564192.1"/>
    </source>
</evidence>
<sequence>MVRLRSWTACVPPANVLLTDSNSITLNPTDPVDPHPDVWCPTLTGVADISDGSDRRARTSDVAPAYVIRRRASYP</sequence>
<keyword evidence="2" id="KW-1185">Reference proteome</keyword>
<gene>
    <name evidence="1" type="ORF">GCM10022197_19770</name>
</gene>
<protein>
    <submittedName>
        <fullName evidence="1">Uncharacterized protein</fullName>
    </submittedName>
</protein>
<comment type="caution">
    <text evidence="1">The sequence shown here is derived from an EMBL/GenBank/DDBJ whole genome shotgun (WGS) entry which is preliminary data.</text>
</comment>
<accession>A0ABP6XGE2</accession>
<dbReference type="EMBL" id="BAAAYR010000002">
    <property type="protein sequence ID" value="GAA3564192.1"/>
    <property type="molecule type" value="Genomic_DNA"/>
</dbReference>
<evidence type="ECO:0000313" key="2">
    <source>
        <dbReference type="Proteomes" id="UP001500767"/>
    </source>
</evidence>